<feature type="compositionally biased region" description="Polar residues" evidence="10">
    <location>
        <begin position="208"/>
        <end position="254"/>
    </location>
</feature>
<feature type="domain" description="Shugoshin C-terminal" evidence="11">
    <location>
        <begin position="549"/>
        <end position="571"/>
    </location>
</feature>
<keyword evidence="8" id="KW-0137">Centromere</keyword>
<evidence type="ECO:0000256" key="9">
    <source>
        <dbReference type="SAM" id="Coils"/>
    </source>
</evidence>
<dbReference type="Pfam" id="PF07557">
    <property type="entry name" value="Shugoshin_C"/>
    <property type="match status" value="1"/>
</dbReference>
<evidence type="ECO:0000256" key="5">
    <source>
        <dbReference type="ARBA" id="ARBA00022829"/>
    </source>
</evidence>
<dbReference type="GO" id="GO:0005721">
    <property type="term" value="C:pericentric heterochromatin"/>
    <property type="evidence" value="ECO:0007669"/>
    <property type="project" value="EnsemblFungi"/>
</dbReference>
<proteinExistence type="inferred from homology"/>
<feature type="compositionally biased region" description="Basic and acidic residues" evidence="10">
    <location>
        <begin position="176"/>
        <end position="188"/>
    </location>
</feature>
<dbReference type="GO" id="GO:0099115">
    <property type="term" value="C:chromosome, subtelomeric region"/>
    <property type="evidence" value="ECO:0007669"/>
    <property type="project" value="EnsemblFungi"/>
</dbReference>
<accession>S9RIU8</accession>
<dbReference type="GO" id="GO:0051301">
    <property type="term" value="P:cell division"/>
    <property type="evidence" value="ECO:0007669"/>
    <property type="project" value="UniProtKB-KW"/>
</dbReference>
<protein>
    <submittedName>
        <fullName evidence="13">Shugoshin Sgo2</fullName>
    </submittedName>
</protein>
<keyword evidence="14" id="KW-1185">Reference proteome</keyword>
<evidence type="ECO:0000256" key="10">
    <source>
        <dbReference type="SAM" id="MobiDB-lite"/>
    </source>
</evidence>
<dbReference type="AlphaFoldDB" id="S9RIU8"/>
<dbReference type="GO" id="GO:0140463">
    <property type="term" value="F:chromatin-protein adaptor activity"/>
    <property type="evidence" value="ECO:0007669"/>
    <property type="project" value="EnsemblFungi"/>
</dbReference>
<feature type="region of interest" description="Disordered" evidence="10">
    <location>
        <begin position="156"/>
        <end position="260"/>
    </location>
</feature>
<dbReference type="HOGENOM" id="CLU_455727_0_0_1"/>
<keyword evidence="4" id="KW-0132">Cell division</keyword>
<evidence type="ECO:0000313" key="13">
    <source>
        <dbReference type="EMBL" id="EPX73934.1"/>
    </source>
</evidence>
<feature type="compositionally biased region" description="Polar residues" evidence="10">
    <location>
        <begin position="157"/>
        <end position="175"/>
    </location>
</feature>
<feature type="compositionally biased region" description="Polar residues" evidence="10">
    <location>
        <begin position="338"/>
        <end position="357"/>
    </location>
</feature>
<dbReference type="Proteomes" id="UP000016088">
    <property type="component" value="Unassembled WGS sequence"/>
</dbReference>
<feature type="compositionally biased region" description="Basic and acidic residues" evidence="10">
    <location>
        <begin position="499"/>
        <end position="514"/>
    </location>
</feature>
<dbReference type="GO" id="GO:0045132">
    <property type="term" value="P:meiotic chromosome segregation"/>
    <property type="evidence" value="ECO:0007669"/>
    <property type="project" value="InterPro"/>
</dbReference>
<comment type="subcellular location">
    <subcellularLocation>
        <location evidence="1">Chromosome</location>
        <location evidence="1">Centromere</location>
    </subcellularLocation>
</comment>
<dbReference type="GO" id="GO:1990758">
    <property type="term" value="P:mitotic sister chromatid biorientation"/>
    <property type="evidence" value="ECO:0007669"/>
    <property type="project" value="EnsemblFungi"/>
</dbReference>
<dbReference type="GO" id="GO:0005634">
    <property type="term" value="C:nucleus"/>
    <property type="evidence" value="ECO:0007669"/>
    <property type="project" value="InterPro"/>
</dbReference>
<sequence length="604" mass="67781">MSTASPSLSLEESKKKQLRQYKEIIRISKAQSARIKDLQLENERLLSENIDLRSVAINLEEQLESQQLKNEGLQEKLGSLLTKFQGEAESFIKSISQYRQDAQEYFQSWETQATREAESDEEDLDEETFVKETEDILKEANEDVSIKNLSCLLDKNGNVNDHSINNSEKASSSFTRNHETNREQESSDGRSSSGPSKTRFHDKPSEATGDSSNGKDLTEFISNGPETVKTNGNNVQDKSQDQTTNLSSRTSDNYISKKSDVAPVNTDRHIAASALSDPTTNEVIVDANFSRKLSLLGPKVLGTNDDTNTNQQQTKSRSLDEVSQDVEHQPGSPKESDTPSTHSTNSELIKNPQKSVPQPTPTPRLIPDTPSINLQESYRVNNYPNPQDLPEKRKSSLSRLRANSETSDSDEPLCNLKIMNNRFSSEPPRSIELVTSRDNSTASNPLWLQGILNNRASPIRTSKETPNLSHNQHNQGSLYDNLQLLSTVTNLKFFETHAKDEKTSEMEAKEEPPAKKTRRGRPPGSTNRQTIPSSPEQQSRSASEELNDGRSRRERKRVNYALPGLRTKMRRDFNLPTDHSKPRRHRRAKAAEPIAEEAAEEADG</sequence>
<dbReference type="GeneID" id="25032123"/>
<dbReference type="RefSeq" id="XP_013017093.1">
    <property type="nucleotide sequence ID" value="XM_013161639.1"/>
</dbReference>
<evidence type="ECO:0000256" key="4">
    <source>
        <dbReference type="ARBA" id="ARBA00022618"/>
    </source>
</evidence>
<dbReference type="GO" id="GO:0000776">
    <property type="term" value="C:kinetochore"/>
    <property type="evidence" value="ECO:0007669"/>
    <property type="project" value="EnsemblFungi"/>
</dbReference>
<feature type="region of interest" description="Disordered" evidence="10">
    <location>
        <begin position="298"/>
        <end position="412"/>
    </location>
</feature>
<evidence type="ECO:0000259" key="11">
    <source>
        <dbReference type="Pfam" id="PF07557"/>
    </source>
</evidence>
<evidence type="ECO:0000256" key="7">
    <source>
        <dbReference type="ARBA" id="ARBA00023306"/>
    </source>
</evidence>
<dbReference type="EMBL" id="KE503206">
    <property type="protein sequence ID" value="EPX73934.1"/>
    <property type="molecule type" value="Genomic_DNA"/>
</dbReference>
<name>S9RIU8_SCHOY</name>
<reference evidence="13 14" key="1">
    <citation type="journal article" date="2011" name="Science">
        <title>Comparative functional genomics of the fission yeasts.</title>
        <authorList>
            <person name="Rhind N."/>
            <person name="Chen Z."/>
            <person name="Yassour M."/>
            <person name="Thompson D.A."/>
            <person name="Haas B.J."/>
            <person name="Habib N."/>
            <person name="Wapinski I."/>
            <person name="Roy S."/>
            <person name="Lin M.F."/>
            <person name="Heiman D.I."/>
            <person name="Young S.K."/>
            <person name="Furuya K."/>
            <person name="Guo Y."/>
            <person name="Pidoux A."/>
            <person name="Chen H.M."/>
            <person name="Robbertse B."/>
            <person name="Goldberg J.M."/>
            <person name="Aoki K."/>
            <person name="Bayne E.H."/>
            <person name="Berlin A.M."/>
            <person name="Desjardins C.A."/>
            <person name="Dobbs E."/>
            <person name="Dukaj L."/>
            <person name="Fan L."/>
            <person name="FitzGerald M.G."/>
            <person name="French C."/>
            <person name="Gujja S."/>
            <person name="Hansen K."/>
            <person name="Keifenheim D."/>
            <person name="Levin J.Z."/>
            <person name="Mosher R.A."/>
            <person name="Mueller C.A."/>
            <person name="Pfiffner J."/>
            <person name="Priest M."/>
            <person name="Russ C."/>
            <person name="Smialowska A."/>
            <person name="Swoboda P."/>
            <person name="Sykes S.M."/>
            <person name="Vaughn M."/>
            <person name="Vengrova S."/>
            <person name="Yoder R."/>
            <person name="Zeng Q."/>
            <person name="Allshire R."/>
            <person name="Baulcombe D."/>
            <person name="Birren B.W."/>
            <person name="Brown W."/>
            <person name="Ekwall K."/>
            <person name="Kellis M."/>
            <person name="Leatherwood J."/>
            <person name="Levin H."/>
            <person name="Margalit H."/>
            <person name="Martienssen R."/>
            <person name="Nieduszynski C.A."/>
            <person name="Spatafora J.W."/>
            <person name="Friedman N."/>
            <person name="Dalgaard J.Z."/>
            <person name="Baumann P."/>
            <person name="Niki H."/>
            <person name="Regev A."/>
            <person name="Nusbaum C."/>
        </authorList>
    </citation>
    <scope>NUCLEOTIDE SEQUENCE [LARGE SCALE GENOMIC DNA]</scope>
    <source>
        <strain evidence="14">yFS286</strain>
    </source>
</reference>
<gene>
    <name evidence="13" type="ORF">SOCG_03151</name>
</gene>
<feature type="coiled-coil region" evidence="9">
    <location>
        <begin position="28"/>
        <end position="83"/>
    </location>
</feature>
<dbReference type="OMA" id="TKMRRDF"/>
<feature type="domain" description="Shugoshin N-terminal coiled-coil" evidence="12">
    <location>
        <begin position="14"/>
        <end position="54"/>
    </location>
</feature>
<feature type="compositionally biased region" description="Polar residues" evidence="10">
    <location>
        <begin position="370"/>
        <end position="385"/>
    </location>
</feature>
<keyword evidence="3" id="KW-0158">Chromosome</keyword>
<feature type="compositionally biased region" description="Acidic residues" evidence="10">
    <location>
        <begin position="594"/>
        <end position="604"/>
    </location>
</feature>
<dbReference type="OrthoDB" id="5394106at2759"/>
<evidence type="ECO:0000313" key="14">
    <source>
        <dbReference type="Proteomes" id="UP000016088"/>
    </source>
</evidence>
<evidence type="ECO:0000256" key="2">
    <source>
        <dbReference type="ARBA" id="ARBA00010845"/>
    </source>
</evidence>
<feature type="compositionally biased region" description="Polar residues" evidence="10">
    <location>
        <begin position="524"/>
        <end position="541"/>
    </location>
</feature>
<dbReference type="Pfam" id="PF07558">
    <property type="entry name" value="Shugoshin_N"/>
    <property type="match status" value="1"/>
</dbReference>
<dbReference type="VEuPathDB" id="FungiDB:SOCG_03151"/>
<evidence type="ECO:0000256" key="6">
    <source>
        <dbReference type="ARBA" id="ARBA00023054"/>
    </source>
</evidence>
<keyword evidence="6 9" id="KW-0175">Coiled coil</keyword>
<feature type="compositionally biased region" description="Polar residues" evidence="10">
    <location>
        <begin position="397"/>
        <end position="406"/>
    </location>
</feature>
<comment type="similarity">
    <text evidence="2">Belongs to the shugoshin family.</text>
</comment>
<keyword evidence="7" id="KW-0131">Cell cycle</keyword>
<evidence type="ECO:0000256" key="8">
    <source>
        <dbReference type="ARBA" id="ARBA00023328"/>
    </source>
</evidence>
<evidence type="ECO:0000259" key="12">
    <source>
        <dbReference type="Pfam" id="PF07558"/>
    </source>
</evidence>
<evidence type="ECO:0000256" key="3">
    <source>
        <dbReference type="ARBA" id="ARBA00022454"/>
    </source>
</evidence>
<dbReference type="InterPro" id="IPR011516">
    <property type="entry name" value="Shugoshin_N"/>
</dbReference>
<feature type="region of interest" description="Disordered" evidence="10">
    <location>
        <begin position="499"/>
        <end position="604"/>
    </location>
</feature>
<feature type="compositionally biased region" description="Low complexity" evidence="10">
    <location>
        <begin position="303"/>
        <end position="314"/>
    </location>
</feature>
<feature type="compositionally biased region" description="Basic and acidic residues" evidence="10">
    <location>
        <begin position="317"/>
        <end position="328"/>
    </location>
</feature>
<dbReference type="InterPro" id="IPR011515">
    <property type="entry name" value="Shugoshin_C"/>
</dbReference>
<organism evidence="13 14">
    <name type="scientific">Schizosaccharomyces octosporus (strain yFS286)</name>
    <name type="common">Fission yeast</name>
    <name type="synonym">Octosporomyces octosporus</name>
    <dbReference type="NCBI Taxonomy" id="483514"/>
    <lineage>
        <taxon>Eukaryota</taxon>
        <taxon>Fungi</taxon>
        <taxon>Dikarya</taxon>
        <taxon>Ascomycota</taxon>
        <taxon>Taphrinomycotina</taxon>
        <taxon>Schizosaccharomycetes</taxon>
        <taxon>Schizosaccharomycetales</taxon>
        <taxon>Schizosaccharomycetaceae</taxon>
        <taxon>Schizosaccharomyces</taxon>
    </lineage>
</organism>
<evidence type="ECO:0000256" key="1">
    <source>
        <dbReference type="ARBA" id="ARBA00004584"/>
    </source>
</evidence>
<keyword evidence="5" id="KW-0159">Chromosome partition</keyword>